<evidence type="ECO:0000313" key="2">
    <source>
        <dbReference type="Proteomes" id="UP000886595"/>
    </source>
</evidence>
<dbReference type="OrthoDB" id="1103770at2759"/>
<dbReference type="EMBL" id="JAAMPC010001276">
    <property type="protein sequence ID" value="KAG2240995.1"/>
    <property type="molecule type" value="Genomic_DNA"/>
</dbReference>
<evidence type="ECO:0008006" key="3">
    <source>
        <dbReference type="Google" id="ProtNLM"/>
    </source>
</evidence>
<organism evidence="1 2">
    <name type="scientific">Brassica carinata</name>
    <name type="common">Ethiopian mustard</name>
    <name type="synonym">Abyssinian cabbage</name>
    <dbReference type="NCBI Taxonomy" id="52824"/>
    <lineage>
        <taxon>Eukaryota</taxon>
        <taxon>Viridiplantae</taxon>
        <taxon>Streptophyta</taxon>
        <taxon>Embryophyta</taxon>
        <taxon>Tracheophyta</taxon>
        <taxon>Spermatophyta</taxon>
        <taxon>Magnoliopsida</taxon>
        <taxon>eudicotyledons</taxon>
        <taxon>Gunneridae</taxon>
        <taxon>Pentapetalae</taxon>
        <taxon>rosids</taxon>
        <taxon>malvids</taxon>
        <taxon>Brassicales</taxon>
        <taxon>Brassicaceae</taxon>
        <taxon>Brassiceae</taxon>
        <taxon>Brassica</taxon>
    </lineage>
</organism>
<reference evidence="1 2" key="1">
    <citation type="submission" date="2020-02" db="EMBL/GenBank/DDBJ databases">
        <authorList>
            <person name="Ma Q."/>
            <person name="Huang Y."/>
            <person name="Song X."/>
            <person name="Pei D."/>
        </authorList>
    </citation>
    <scope>NUCLEOTIDE SEQUENCE [LARGE SCALE GENOMIC DNA]</scope>
    <source>
        <strain evidence="1">Sxm20200214</strain>
        <tissue evidence="1">Leaf</tissue>
    </source>
</reference>
<name>A0A8X7NY64_BRACI</name>
<keyword evidence="2" id="KW-1185">Reference proteome</keyword>
<dbReference type="AlphaFoldDB" id="A0A8X7NY64"/>
<dbReference type="Proteomes" id="UP000886595">
    <property type="component" value="Unassembled WGS sequence"/>
</dbReference>
<protein>
    <recommendedName>
        <fullName evidence="3">DUF223 domain-containing protein</fullName>
    </recommendedName>
</protein>
<comment type="caution">
    <text evidence="1">The sequence shown here is derived from an EMBL/GenBank/DDBJ whole genome shotgun (WGS) entry which is preliminary data.</text>
</comment>
<accession>A0A8X7NY64</accession>
<evidence type="ECO:0000313" key="1">
    <source>
        <dbReference type="EMBL" id="KAG2240995.1"/>
    </source>
</evidence>
<dbReference type="InterPro" id="IPR012340">
    <property type="entry name" value="NA-bd_OB-fold"/>
</dbReference>
<sequence>MVASATSLVFDDLRKCFNKNEVLARVVHYWEARNINNGGLLIKDNYYYKVTSHKFLIQFTHHTVLAPTDHAGHNIERQSLVLVSNENFNNGVTNKRIDIHLQLKDGPIVRVTLWGNVAANFQKKLMESVDKPMVFLATTMNPRTFRGSRILFVLHFFHKDFFDNDIEPNTGYLTWLRENGKDSEVTTSEVTKP</sequence>
<gene>
    <name evidence="1" type="ORF">Bca52824_096902</name>
</gene>
<dbReference type="Gene3D" id="2.40.50.140">
    <property type="entry name" value="Nucleic acid-binding proteins"/>
    <property type="match status" value="1"/>
</dbReference>
<proteinExistence type="predicted"/>